<dbReference type="InterPro" id="IPR009027">
    <property type="entry name" value="Ribosomal_bL9/RNase_H1_N"/>
</dbReference>
<accession>A0A9D9DFN2</accession>
<dbReference type="Gene3D" id="3.10.430.100">
    <property type="entry name" value="Ribosomal protein L9, C-terminal domain"/>
    <property type="match status" value="1"/>
</dbReference>
<name>A0A9D9DFN2_9FIRM</name>
<dbReference type="EMBL" id="JADINA010000015">
    <property type="protein sequence ID" value="MBO8426060.1"/>
    <property type="molecule type" value="Genomic_DNA"/>
</dbReference>
<dbReference type="GO" id="GO:0005840">
    <property type="term" value="C:ribosome"/>
    <property type="evidence" value="ECO:0007669"/>
    <property type="project" value="UniProtKB-KW"/>
</dbReference>
<evidence type="ECO:0000256" key="5">
    <source>
        <dbReference type="ARBA" id="ARBA00023274"/>
    </source>
</evidence>
<keyword evidence="8" id="KW-0175">Coiled coil</keyword>
<dbReference type="InterPro" id="IPR020069">
    <property type="entry name" value="Ribosomal_bL9_C"/>
</dbReference>
<dbReference type="SUPFAM" id="SSF55658">
    <property type="entry name" value="L9 N-domain-like"/>
    <property type="match status" value="1"/>
</dbReference>
<reference evidence="10" key="2">
    <citation type="journal article" date="2021" name="PeerJ">
        <title>Extensive microbial diversity within the chicken gut microbiome revealed by metagenomics and culture.</title>
        <authorList>
            <person name="Gilroy R."/>
            <person name="Ravi A."/>
            <person name="Getino M."/>
            <person name="Pursley I."/>
            <person name="Horton D.L."/>
            <person name="Alikhan N.F."/>
            <person name="Baker D."/>
            <person name="Gharbi K."/>
            <person name="Hall N."/>
            <person name="Watson M."/>
            <person name="Adriaenssens E.M."/>
            <person name="Foster-Nyarko E."/>
            <person name="Jarju S."/>
            <person name="Secka A."/>
            <person name="Antonio M."/>
            <person name="Oren A."/>
            <person name="Chaudhuri R.R."/>
            <person name="La Ragione R."/>
            <person name="Hildebrand F."/>
            <person name="Pallen M.J."/>
        </authorList>
    </citation>
    <scope>NUCLEOTIDE SEQUENCE</scope>
    <source>
        <strain evidence="10">17113</strain>
    </source>
</reference>
<dbReference type="SUPFAM" id="SSF55653">
    <property type="entry name" value="Ribosomal protein L9 C-domain"/>
    <property type="match status" value="1"/>
</dbReference>
<dbReference type="GO" id="GO:0019843">
    <property type="term" value="F:rRNA binding"/>
    <property type="evidence" value="ECO:0007669"/>
    <property type="project" value="UniProtKB-UniRule"/>
</dbReference>
<dbReference type="InterPro" id="IPR020594">
    <property type="entry name" value="Ribosomal_bL9_bac/chp"/>
</dbReference>
<dbReference type="InterPro" id="IPR036791">
    <property type="entry name" value="Ribosomal_bL9_C_sf"/>
</dbReference>
<reference evidence="10" key="1">
    <citation type="submission" date="2020-10" db="EMBL/GenBank/DDBJ databases">
        <authorList>
            <person name="Gilroy R."/>
        </authorList>
    </citation>
    <scope>NUCLEOTIDE SEQUENCE</scope>
    <source>
        <strain evidence="10">17113</strain>
    </source>
</reference>
<keyword evidence="4 7" id="KW-0689">Ribosomal protein</keyword>
<keyword evidence="5 7" id="KW-0687">Ribonucleoprotein</keyword>
<dbReference type="InterPro" id="IPR000244">
    <property type="entry name" value="Ribosomal_bL9"/>
</dbReference>
<dbReference type="Pfam" id="PF03948">
    <property type="entry name" value="Ribosomal_L9_C"/>
    <property type="match status" value="1"/>
</dbReference>
<dbReference type="PROSITE" id="PS00651">
    <property type="entry name" value="RIBOSOMAL_L9"/>
    <property type="match status" value="1"/>
</dbReference>
<evidence type="ECO:0000256" key="2">
    <source>
        <dbReference type="ARBA" id="ARBA00022730"/>
    </source>
</evidence>
<dbReference type="Proteomes" id="UP000823634">
    <property type="component" value="Unassembled WGS sequence"/>
</dbReference>
<evidence type="ECO:0000256" key="3">
    <source>
        <dbReference type="ARBA" id="ARBA00022884"/>
    </source>
</evidence>
<dbReference type="Pfam" id="PF01281">
    <property type="entry name" value="Ribosomal_L9_N"/>
    <property type="match status" value="1"/>
</dbReference>
<protein>
    <recommendedName>
        <fullName evidence="6 7">Large ribosomal subunit protein bL9</fullName>
    </recommendedName>
</protein>
<evidence type="ECO:0000259" key="9">
    <source>
        <dbReference type="PROSITE" id="PS00651"/>
    </source>
</evidence>
<comment type="similarity">
    <text evidence="1 7">Belongs to the bacterial ribosomal protein bL9 family.</text>
</comment>
<sequence length="153" mass="17048">MQVILLQDVRKLGKKGETISVSDGYGANYLIPKGLAVSSTAASQKELAKQNALEQQRQVQLKKEAEELSKRLEHINVEFTAKVGSDGRMFGSISPKEIEEGLFKQWGIKIDKRKFIDKYPANAIGYTRLQIELYHGSEGTVVGTVNVHISEEK</sequence>
<dbReference type="InterPro" id="IPR036935">
    <property type="entry name" value="Ribosomal_bL9_N_sf"/>
</dbReference>
<dbReference type="NCBIfam" id="TIGR00158">
    <property type="entry name" value="L9"/>
    <property type="match status" value="1"/>
</dbReference>
<evidence type="ECO:0000313" key="11">
    <source>
        <dbReference type="Proteomes" id="UP000823634"/>
    </source>
</evidence>
<evidence type="ECO:0000313" key="10">
    <source>
        <dbReference type="EMBL" id="MBO8426060.1"/>
    </source>
</evidence>
<evidence type="ECO:0000256" key="8">
    <source>
        <dbReference type="SAM" id="Coils"/>
    </source>
</evidence>
<dbReference type="InterPro" id="IPR020070">
    <property type="entry name" value="Ribosomal_bL9_N"/>
</dbReference>
<dbReference type="HAMAP" id="MF_00503">
    <property type="entry name" value="Ribosomal_bL9"/>
    <property type="match status" value="1"/>
</dbReference>
<dbReference type="GO" id="GO:0006412">
    <property type="term" value="P:translation"/>
    <property type="evidence" value="ECO:0007669"/>
    <property type="project" value="UniProtKB-UniRule"/>
</dbReference>
<comment type="function">
    <text evidence="7">Binds to the 23S rRNA.</text>
</comment>
<evidence type="ECO:0000256" key="4">
    <source>
        <dbReference type="ARBA" id="ARBA00022980"/>
    </source>
</evidence>
<feature type="domain" description="Ribosomal protein L9" evidence="9">
    <location>
        <begin position="13"/>
        <end position="40"/>
    </location>
</feature>
<dbReference type="PANTHER" id="PTHR21368">
    <property type="entry name" value="50S RIBOSOMAL PROTEIN L9"/>
    <property type="match status" value="1"/>
</dbReference>
<dbReference type="AlphaFoldDB" id="A0A9D9DFN2"/>
<evidence type="ECO:0000256" key="1">
    <source>
        <dbReference type="ARBA" id="ARBA00010605"/>
    </source>
</evidence>
<proteinExistence type="inferred from homology"/>
<evidence type="ECO:0000256" key="6">
    <source>
        <dbReference type="ARBA" id="ARBA00035292"/>
    </source>
</evidence>
<gene>
    <name evidence="7 10" type="primary">rplI</name>
    <name evidence="10" type="ORF">IAC61_01920</name>
</gene>
<feature type="coiled-coil region" evidence="8">
    <location>
        <begin position="51"/>
        <end position="78"/>
    </location>
</feature>
<dbReference type="GO" id="GO:0003735">
    <property type="term" value="F:structural constituent of ribosome"/>
    <property type="evidence" value="ECO:0007669"/>
    <property type="project" value="InterPro"/>
</dbReference>
<dbReference type="GO" id="GO:1990904">
    <property type="term" value="C:ribonucleoprotein complex"/>
    <property type="evidence" value="ECO:0007669"/>
    <property type="project" value="UniProtKB-KW"/>
</dbReference>
<keyword evidence="2 7" id="KW-0699">rRNA-binding</keyword>
<organism evidence="10 11">
    <name type="scientific">Candidatus Alloenteromonas pullistercoris</name>
    <dbReference type="NCBI Taxonomy" id="2840785"/>
    <lineage>
        <taxon>Bacteria</taxon>
        <taxon>Bacillati</taxon>
        <taxon>Bacillota</taxon>
        <taxon>Bacillota incertae sedis</taxon>
        <taxon>Candidatus Alloenteromonas</taxon>
    </lineage>
</organism>
<dbReference type="Gene3D" id="3.40.5.10">
    <property type="entry name" value="Ribosomal protein L9, N-terminal domain"/>
    <property type="match status" value="1"/>
</dbReference>
<evidence type="ECO:0000256" key="7">
    <source>
        <dbReference type="HAMAP-Rule" id="MF_00503"/>
    </source>
</evidence>
<keyword evidence="3 7" id="KW-0694">RNA-binding</keyword>
<comment type="caution">
    <text evidence="10">The sequence shown here is derived from an EMBL/GenBank/DDBJ whole genome shotgun (WGS) entry which is preliminary data.</text>
</comment>